<name>A0ABD0JR95_9CAEN</name>
<sequence length="66" mass="7342">MLVKLFFLPTLLSEISLHGLICEKDFAIALRGKLAPRTPVQEYPQVETNDRQTLGATDIMQGEADP</sequence>
<dbReference type="Proteomes" id="UP001519460">
    <property type="component" value="Unassembled WGS sequence"/>
</dbReference>
<protein>
    <submittedName>
        <fullName evidence="1">Uncharacterized protein</fullName>
    </submittedName>
</protein>
<comment type="caution">
    <text evidence="1">The sequence shown here is derived from an EMBL/GenBank/DDBJ whole genome shotgun (WGS) entry which is preliminary data.</text>
</comment>
<organism evidence="1 2">
    <name type="scientific">Batillaria attramentaria</name>
    <dbReference type="NCBI Taxonomy" id="370345"/>
    <lineage>
        <taxon>Eukaryota</taxon>
        <taxon>Metazoa</taxon>
        <taxon>Spiralia</taxon>
        <taxon>Lophotrochozoa</taxon>
        <taxon>Mollusca</taxon>
        <taxon>Gastropoda</taxon>
        <taxon>Caenogastropoda</taxon>
        <taxon>Sorbeoconcha</taxon>
        <taxon>Cerithioidea</taxon>
        <taxon>Batillariidae</taxon>
        <taxon>Batillaria</taxon>
    </lineage>
</organism>
<dbReference type="AlphaFoldDB" id="A0ABD0JR95"/>
<evidence type="ECO:0000313" key="1">
    <source>
        <dbReference type="EMBL" id="KAK7477159.1"/>
    </source>
</evidence>
<keyword evidence="2" id="KW-1185">Reference proteome</keyword>
<accession>A0ABD0JR95</accession>
<evidence type="ECO:0000313" key="2">
    <source>
        <dbReference type="Proteomes" id="UP001519460"/>
    </source>
</evidence>
<reference evidence="1 2" key="1">
    <citation type="journal article" date="2023" name="Sci. Data">
        <title>Genome assembly of the Korean intertidal mud-creeper Batillaria attramentaria.</title>
        <authorList>
            <person name="Patra A.K."/>
            <person name="Ho P.T."/>
            <person name="Jun S."/>
            <person name="Lee S.J."/>
            <person name="Kim Y."/>
            <person name="Won Y.J."/>
        </authorList>
    </citation>
    <scope>NUCLEOTIDE SEQUENCE [LARGE SCALE GENOMIC DNA]</scope>
    <source>
        <strain evidence="1">Wonlab-2016</strain>
    </source>
</reference>
<dbReference type="EMBL" id="JACVVK020000357">
    <property type="protein sequence ID" value="KAK7477159.1"/>
    <property type="molecule type" value="Genomic_DNA"/>
</dbReference>
<proteinExistence type="predicted"/>
<gene>
    <name evidence="1" type="ORF">BaRGS_00031645</name>
</gene>